<sequence length="410" mass="44027">MLSEAFLNKRNADPALADSPCPHMAELAKRQAPGITPPFNAATQYVSNTGANAFRAPGPTDQRGPCPGLNAMANHGYLPHNGVGTLADFTLGCQEAFGMGADLAAFLAVYGAIFDGDLTSYSIGGPVLGLTLGGLLGEPQGLSGSHNKYEGDVSPTRGDLFEYGNDYLVQLSQFTALYELGQQNGDSIDLEVLTNYRVTRFQQSVSNNPYFFNAPFSGIVASPAAWSFVYRFMANKSAEYPEGLLTGDVLKSFYSITGDYPNFKYTPGHEAIPNNWYKRNPVDYYTIPYYSLDANTMALEHPQFYSVGGNTGKVNTFTGIDPANLTGGVYTDANILQGNNLICFGLEASLQEAPDILSGLYSDVNPAIDALGTAIDKATNALGCPKLNAINKDQFNQFPGYTKLSPQGTY</sequence>
<evidence type="ECO:0000259" key="8">
    <source>
        <dbReference type="PROSITE" id="PS51405"/>
    </source>
</evidence>
<name>A0AA39QUP3_9LECA</name>
<evidence type="ECO:0000256" key="1">
    <source>
        <dbReference type="ARBA" id="ARBA00001970"/>
    </source>
</evidence>
<organism evidence="9 10">
    <name type="scientific">Cladonia borealis</name>
    <dbReference type="NCBI Taxonomy" id="184061"/>
    <lineage>
        <taxon>Eukaryota</taxon>
        <taxon>Fungi</taxon>
        <taxon>Dikarya</taxon>
        <taxon>Ascomycota</taxon>
        <taxon>Pezizomycotina</taxon>
        <taxon>Lecanoromycetes</taxon>
        <taxon>OSLEUM clade</taxon>
        <taxon>Lecanoromycetidae</taxon>
        <taxon>Lecanorales</taxon>
        <taxon>Lecanorineae</taxon>
        <taxon>Cladoniaceae</taxon>
        <taxon>Cladonia</taxon>
    </lineage>
</organism>
<keyword evidence="6" id="KW-0408">Iron</keyword>
<protein>
    <recommendedName>
        <fullName evidence="8">Heme haloperoxidase family profile domain-containing protein</fullName>
    </recommendedName>
</protein>
<evidence type="ECO:0000256" key="4">
    <source>
        <dbReference type="ARBA" id="ARBA00022723"/>
    </source>
</evidence>
<comment type="cofactor">
    <cofactor evidence="1">
        <name>heme b</name>
        <dbReference type="ChEBI" id="CHEBI:60344"/>
    </cofactor>
</comment>
<evidence type="ECO:0000313" key="10">
    <source>
        <dbReference type="Proteomes" id="UP001166286"/>
    </source>
</evidence>
<dbReference type="Gene3D" id="1.10.489.10">
    <property type="entry name" value="Chloroperoxidase-like"/>
    <property type="match status" value="1"/>
</dbReference>
<dbReference type="EMBL" id="JAFEKC020000020">
    <property type="protein sequence ID" value="KAK0508756.1"/>
    <property type="molecule type" value="Genomic_DNA"/>
</dbReference>
<reference evidence="9" key="1">
    <citation type="submission" date="2023-03" db="EMBL/GenBank/DDBJ databases">
        <title>Complete genome of Cladonia borealis.</title>
        <authorList>
            <person name="Park H."/>
        </authorList>
    </citation>
    <scope>NUCLEOTIDE SEQUENCE</scope>
    <source>
        <strain evidence="9">ANT050790</strain>
    </source>
</reference>
<evidence type="ECO:0000313" key="9">
    <source>
        <dbReference type="EMBL" id="KAK0508756.1"/>
    </source>
</evidence>
<evidence type="ECO:0000256" key="3">
    <source>
        <dbReference type="ARBA" id="ARBA00022617"/>
    </source>
</evidence>
<dbReference type="AlphaFoldDB" id="A0AA39QUP3"/>
<evidence type="ECO:0000256" key="6">
    <source>
        <dbReference type="ARBA" id="ARBA00023004"/>
    </source>
</evidence>
<keyword evidence="4" id="KW-0479">Metal-binding</keyword>
<gene>
    <name evidence="9" type="ORF">JMJ35_009032</name>
</gene>
<dbReference type="PANTHER" id="PTHR33577">
    <property type="entry name" value="STERIGMATOCYSTIN BIOSYNTHESIS PEROXIDASE STCC-RELATED"/>
    <property type="match status" value="1"/>
</dbReference>
<dbReference type="Pfam" id="PF01328">
    <property type="entry name" value="Peroxidase_2"/>
    <property type="match status" value="1"/>
</dbReference>
<feature type="domain" description="Heme haloperoxidase family profile" evidence="8">
    <location>
        <begin position="50"/>
        <end position="296"/>
    </location>
</feature>
<keyword evidence="3" id="KW-0349">Heme</keyword>
<evidence type="ECO:0000256" key="5">
    <source>
        <dbReference type="ARBA" id="ARBA00023002"/>
    </source>
</evidence>
<evidence type="ECO:0000256" key="7">
    <source>
        <dbReference type="ARBA" id="ARBA00025795"/>
    </source>
</evidence>
<keyword evidence="2" id="KW-0575">Peroxidase</keyword>
<dbReference type="GO" id="GO:0004601">
    <property type="term" value="F:peroxidase activity"/>
    <property type="evidence" value="ECO:0007669"/>
    <property type="project" value="UniProtKB-KW"/>
</dbReference>
<evidence type="ECO:0000256" key="2">
    <source>
        <dbReference type="ARBA" id="ARBA00022559"/>
    </source>
</evidence>
<dbReference type="InterPro" id="IPR036851">
    <property type="entry name" value="Chloroperoxidase-like_sf"/>
</dbReference>
<dbReference type="PROSITE" id="PS51405">
    <property type="entry name" value="HEME_HALOPEROXIDASE"/>
    <property type="match status" value="1"/>
</dbReference>
<dbReference type="SUPFAM" id="SSF47571">
    <property type="entry name" value="Cloroperoxidase"/>
    <property type="match status" value="1"/>
</dbReference>
<accession>A0AA39QUP3</accession>
<comment type="caution">
    <text evidence="9">The sequence shown here is derived from an EMBL/GenBank/DDBJ whole genome shotgun (WGS) entry which is preliminary data.</text>
</comment>
<proteinExistence type="inferred from homology"/>
<dbReference type="PANTHER" id="PTHR33577:SF1">
    <property type="entry name" value="HEME HALOPEROXIDASE FAMILY PROFILE DOMAIN-CONTAINING PROTEIN"/>
    <property type="match status" value="1"/>
</dbReference>
<keyword evidence="5" id="KW-0560">Oxidoreductase</keyword>
<keyword evidence="10" id="KW-1185">Reference proteome</keyword>
<dbReference type="Proteomes" id="UP001166286">
    <property type="component" value="Unassembled WGS sequence"/>
</dbReference>
<comment type="similarity">
    <text evidence="7">Belongs to the chloroperoxidase family.</text>
</comment>
<dbReference type="GO" id="GO:0046872">
    <property type="term" value="F:metal ion binding"/>
    <property type="evidence" value="ECO:0007669"/>
    <property type="project" value="UniProtKB-KW"/>
</dbReference>
<dbReference type="InterPro" id="IPR000028">
    <property type="entry name" value="Chloroperoxidase"/>
</dbReference>